<name>A0AAW0KQS6_QUESU</name>
<keyword evidence="2" id="KW-1185">Reference proteome</keyword>
<gene>
    <name evidence="1" type="ORF">CFP56_016010</name>
</gene>
<organism evidence="1 2">
    <name type="scientific">Quercus suber</name>
    <name type="common">Cork oak</name>
    <dbReference type="NCBI Taxonomy" id="58331"/>
    <lineage>
        <taxon>Eukaryota</taxon>
        <taxon>Viridiplantae</taxon>
        <taxon>Streptophyta</taxon>
        <taxon>Embryophyta</taxon>
        <taxon>Tracheophyta</taxon>
        <taxon>Spermatophyta</taxon>
        <taxon>Magnoliopsida</taxon>
        <taxon>eudicotyledons</taxon>
        <taxon>Gunneridae</taxon>
        <taxon>Pentapetalae</taxon>
        <taxon>rosids</taxon>
        <taxon>fabids</taxon>
        <taxon>Fagales</taxon>
        <taxon>Fagaceae</taxon>
        <taxon>Quercus</taxon>
    </lineage>
</organism>
<comment type="caution">
    <text evidence="1">The sequence shown here is derived from an EMBL/GenBank/DDBJ whole genome shotgun (WGS) entry which is preliminary data.</text>
</comment>
<sequence length="66" mass="7722">MASFAVYVTEHSGLMRSFFSACEDVYIYWLFSLTWKLFYKANDVVKQWIVVGEINVYLSPKSDLTI</sequence>
<dbReference type="AlphaFoldDB" id="A0AAW0KQS6"/>
<protein>
    <submittedName>
        <fullName evidence="1">Uncharacterized protein</fullName>
    </submittedName>
</protein>
<accession>A0AAW0KQS6</accession>
<evidence type="ECO:0000313" key="1">
    <source>
        <dbReference type="EMBL" id="KAK7840991.1"/>
    </source>
</evidence>
<evidence type="ECO:0000313" key="2">
    <source>
        <dbReference type="Proteomes" id="UP000237347"/>
    </source>
</evidence>
<proteinExistence type="predicted"/>
<dbReference type="Proteomes" id="UP000237347">
    <property type="component" value="Unassembled WGS sequence"/>
</dbReference>
<dbReference type="EMBL" id="PKMF04000250">
    <property type="protein sequence ID" value="KAK7840991.1"/>
    <property type="molecule type" value="Genomic_DNA"/>
</dbReference>
<reference evidence="1 2" key="1">
    <citation type="journal article" date="2018" name="Sci. Data">
        <title>The draft genome sequence of cork oak.</title>
        <authorList>
            <person name="Ramos A.M."/>
            <person name="Usie A."/>
            <person name="Barbosa P."/>
            <person name="Barros P.M."/>
            <person name="Capote T."/>
            <person name="Chaves I."/>
            <person name="Simoes F."/>
            <person name="Abreu I."/>
            <person name="Carrasquinho I."/>
            <person name="Faro C."/>
            <person name="Guimaraes J.B."/>
            <person name="Mendonca D."/>
            <person name="Nobrega F."/>
            <person name="Rodrigues L."/>
            <person name="Saibo N.J.M."/>
            <person name="Varela M.C."/>
            <person name="Egas C."/>
            <person name="Matos J."/>
            <person name="Miguel C.M."/>
            <person name="Oliveira M.M."/>
            <person name="Ricardo C.P."/>
            <person name="Goncalves S."/>
        </authorList>
    </citation>
    <scope>NUCLEOTIDE SEQUENCE [LARGE SCALE GENOMIC DNA]</scope>
    <source>
        <strain evidence="2">cv. HL8</strain>
    </source>
</reference>